<reference evidence="1" key="1">
    <citation type="submission" date="2019-06" db="EMBL/GenBank/DDBJ databases">
        <authorList>
            <person name="Zheng W."/>
        </authorList>
    </citation>
    <scope>NUCLEOTIDE SEQUENCE</scope>
    <source>
        <strain evidence="1">QDHG01</strain>
    </source>
</reference>
<gene>
    <name evidence="1" type="ORF">FGO68_gene4759</name>
</gene>
<name>A0A8J8NAF7_HALGN</name>
<dbReference type="EMBL" id="RRYP01030814">
    <property type="protein sequence ID" value="TNV71069.1"/>
    <property type="molecule type" value="Genomic_DNA"/>
</dbReference>
<accession>A0A8J8NAF7</accession>
<organism evidence="1 2">
    <name type="scientific">Halteria grandinella</name>
    <dbReference type="NCBI Taxonomy" id="5974"/>
    <lineage>
        <taxon>Eukaryota</taxon>
        <taxon>Sar</taxon>
        <taxon>Alveolata</taxon>
        <taxon>Ciliophora</taxon>
        <taxon>Intramacronucleata</taxon>
        <taxon>Spirotrichea</taxon>
        <taxon>Stichotrichia</taxon>
        <taxon>Sporadotrichida</taxon>
        <taxon>Halteriidae</taxon>
        <taxon>Halteria</taxon>
    </lineage>
</organism>
<sequence>MPRGTSLALSKPRIDLQGRLSLSHLHIPHVSLSLLCEIRLSLDQMLPSSNLLKKAYRDKQGLLVQKLHEVLLKLCALVPLDSYLCRFYRLFSSHPASSNR</sequence>
<protein>
    <submittedName>
        <fullName evidence="1">Uncharacterized protein</fullName>
    </submittedName>
</protein>
<evidence type="ECO:0000313" key="1">
    <source>
        <dbReference type="EMBL" id="TNV71069.1"/>
    </source>
</evidence>
<dbReference type="Proteomes" id="UP000785679">
    <property type="component" value="Unassembled WGS sequence"/>
</dbReference>
<evidence type="ECO:0000313" key="2">
    <source>
        <dbReference type="Proteomes" id="UP000785679"/>
    </source>
</evidence>
<comment type="caution">
    <text evidence="1">The sequence shown here is derived from an EMBL/GenBank/DDBJ whole genome shotgun (WGS) entry which is preliminary data.</text>
</comment>
<proteinExistence type="predicted"/>
<keyword evidence="2" id="KW-1185">Reference proteome</keyword>
<dbReference type="AlphaFoldDB" id="A0A8J8NAF7"/>